<evidence type="ECO:0000313" key="1">
    <source>
        <dbReference type="EMBL" id="GAT52131.1"/>
    </source>
</evidence>
<name>A0ABQ0LLY3_MYCCL</name>
<dbReference type="EMBL" id="DF847595">
    <property type="protein sequence ID" value="GAT52131.1"/>
    <property type="molecule type" value="Genomic_DNA"/>
</dbReference>
<evidence type="ECO:0000313" key="2">
    <source>
        <dbReference type="Proteomes" id="UP000815677"/>
    </source>
</evidence>
<keyword evidence="2" id="KW-1185">Reference proteome</keyword>
<reference evidence="1" key="1">
    <citation type="submission" date="2014-09" db="EMBL/GenBank/DDBJ databases">
        <title>Genome sequence of the luminous mushroom Mycena chlorophos for searching fungal bioluminescence genes.</title>
        <authorList>
            <person name="Tanaka Y."/>
            <person name="Kasuga D."/>
            <person name="Oba Y."/>
            <person name="Hase S."/>
            <person name="Sato K."/>
            <person name="Oba Y."/>
            <person name="Sakakibara Y."/>
        </authorList>
    </citation>
    <scope>NUCLEOTIDE SEQUENCE</scope>
</reference>
<sequence>MPPPFKIAKKAPFKVSASTLETEFGANNFLHHLRTFLEKNPDLEIPCNFDSIQTTFPVYNRVTIYIPPVVQVSKFPISDPIRATRPIPARDLKKAIPAHFDTILARPDGPPKRQVKRLSIEGLIPGRVRAIFMLPSEYGVFSTPLAYVEWYRPLTSRDETLGMFKITAATRQNQRHASIIPVSYINRSCHLIPKYPRLIPLGITSENALDKVKEFYLNPYLRHIDFVLLRGVE</sequence>
<dbReference type="Proteomes" id="UP000815677">
    <property type="component" value="Unassembled WGS sequence"/>
</dbReference>
<gene>
    <name evidence="1" type="ORF">MCHLO_09212</name>
</gene>
<accession>A0ABQ0LLY3</accession>
<protein>
    <submittedName>
        <fullName evidence="1">Uncharacterized protein</fullName>
    </submittedName>
</protein>
<organism evidence="1 2">
    <name type="scientific">Mycena chlorophos</name>
    <name type="common">Agaric fungus</name>
    <name type="synonym">Agaricus chlorophos</name>
    <dbReference type="NCBI Taxonomy" id="658473"/>
    <lineage>
        <taxon>Eukaryota</taxon>
        <taxon>Fungi</taxon>
        <taxon>Dikarya</taxon>
        <taxon>Basidiomycota</taxon>
        <taxon>Agaricomycotina</taxon>
        <taxon>Agaricomycetes</taxon>
        <taxon>Agaricomycetidae</taxon>
        <taxon>Agaricales</taxon>
        <taxon>Marasmiineae</taxon>
        <taxon>Mycenaceae</taxon>
        <taxon>Mycena</taxon>
    </lineage>
</organism>
<proteinExistence type="predicted"/>